<dbReference type="PANTHER" id="PTHR23305:SF18">
    <property type="entry name" value="OBG-TYPE G DOMAIN-CONTAINING PROTEIN"/>
    <property type="match status" value="1"/>
</dbReference>
<sequence length="59" mass="6351">AGVIHSDIEKGFIRAEVVRCNDLVAAGSIAAAKEKAQVRLEGKEYVVQEGDVILFRHSG</sequence>
<gene>
    <name evidence="2" type="ORF">HRJ53_25535</name>
</gene>
<dbReference type="SUPFAM" id="SSF81271">
    <property type="entry name" value="TGS-like"/>
    <property type="match status" value="1"/>
</dbReference>
<proteinExistence type="predicted"/>
<dbReference type="GO" id="GO:0005737">
    <property type="term" value="C:cytoplasm"/>
    <property type="evidence" value="ECO:0007669"/>
    <property type="project" value="TreeGrafter"/>
</dbReference>
<keyword evidence="3" id="KW-1185">Reference proteome</keyword>
<reference evidence="2" key="1">
    <citation type="submission" date="2020-06" db="EMBL/GenBank/DDBJ databases">
        <title>Legume-microbial interactions unlock mineral nutrients during tropical forest succession.</title>
        <authorList>
            <person name="Epihov D.Z."/>
        </authorList>
    </citation>
    <scope>NUCLEOTIDE SEQUENCE [LARGE SCALE GENOMIC DNA]</scope>
    <source>
        <strain evidence="2">Pan2503</strain>
    </source>
</reference>
<evidence type="ECO:0000313" key="3">
    <source>
        <dbReference type="Proteomes" id="UP000567293"/>
    </source>
</evidence>
<evidence type="ECO:0000259" key="1">
    <source>
        <dbReference type="Pfam" id="PF06071"/>
    </source>
</evidence>
<dbReference type="GO" id="GO:0016887">
    <property type="term" value="F:ATP hydrolysis activity"/>
    <property type="evidence" value="ECO:0007669"/>
    <property type="project" value="TreeGrafter"/>
</dbReference>
<protein>
    <submittedName>
        <fullName evidence="2">DUF933 domain-containing protein</fullName>
    </submittedName>
</protein>
<accession>A0A7V8NVU7</accession>
<dbReference type="InterPro" id="IPR013029">
    <property type="entry name" value="YchF_C"/>
</dbReference>
<feature type="domain" description="YchF C-terminal" evidence="1">
    <location>
        <begin position="1"/>
        <end position="57"/>
    </location>
</feature>
<dbReference type="Pfam" id="PF06071">
    <property type="entry name" value="YchF-GTPase_C"/>
    <property type="match status" value="1"/>
</dbReference>
<dbReference type="PANTHER" id="PTHR23305">
    <property type="entry name" value="OBG GTPASE FAMILY"/>
    <property type="match status" value="1"/>
</dbReference>
<name>A0A7V8NVU7_9BACT</name>
<dbReference type="EMBL" id="JACDQQ010002464">
    <property type="protein sequence ID" value="MBA0088362.1"/>
    <property type="molecule type" value="Genomic_DNA"/>
</dbReference>
<dbReference type="AlphaFoldDB" id="A0A7V8NVU7"/>
<evidence type="ECO:0000313" key="2">
    <source>
        <dbReference type="EMBL" id="MBA0088362.1"/>
    </source>
</evidence>
<organism evidence="2 3">
    <name type="scientific">Candidatus Acidiferrum panamense</name>
    <dbReference type="NCBI Taxonomy" id="2741543"/>
    <lineage>
        <taxon>Bacteria</taxon>
        <taxon>Pseudomonadati</taxon>
        <taxon>Acidobacteriota</taxon>
        <taxon>Terriglobia</taxon>
        <taxon>Candidatus Acidiferrales</taxon>
        <taxon>Candidatus Acidiferrum</taxon>
    </lineage>
</organism>
<dbReference type="InterPro" id="IPR012675">
    <property type="entry name" value="Beta-grasp_dom_sf"/>
</dbReference>
<comment type="caution">
    <text evidence="2">The sequence shown here is derived from an EMBL/GenBank/DDBJ whole genome shotgun (WGS) entry which is preliminary data.</text>
</comment>
<dbReference type="Proteomes" id="UP000567293">
    <property type="component" value="Unassembled WGS sequence"/>
</dbReference>
<dbReference type="Gene3D" id="3.10.20.30">
    <property type="match status" value="1"/>
</dbReference>
<feature type="non-terminal residue" evidence="2">
    <location>
        <position position="1"/>
    </location>
</feature>
<dbReference type="InterPro" id="IPR012676">
    <property type="entry name" value="TGS-like"/>
</dbReference>